<dbReference type="Gene3D" id="1.10.1740.10">
    <property type="match status" value="1"/>
</dbReference>
<dbReference type="GO" id="GO:0006352">
    <property type="term" value="P:DNA-templated transcription initiation"/>
    <property type="evidence" value="ECO:0007669"/>
    <property type="project" value="InterPro"/>
</dbReference>
<evidence type="ECO:0000259" key="6">
    <source>
        <dbReference type="Pfam" id="PF08281"/>
    </source>
</evidence>
<keyword evidence="4" id="KW-0804">Transcription</keyword>
<dbReference type="NCBIfam" id="TIGR02937">
    <property type="entry name" value="sigma70-ECF"/>
    <property type="match status" value="1"/>
</dbReference>
<dbReference type="GO" id="GO:0016987">
    <property type="term" value="F:sigma factor activity"/>
    <property type="evidence" value="ECO:0007669"/>
    <property type="project" value="UniProtKB-KW"/>
</dbReference>
<evidence type="ECO:0000313" key="7">
    <source>
        <dbReference type="EMBL" id="MBB6092246.1"/>
    </source>
</evidence>
<dbReference type="AlphaFoldDB" id="A0A841HHJ0"/>
<dbReference type="InterPro" id="IPR036388">
    <property type="entry name" value="WH-like_DNA-bd_sf"/>
</dbReference>
<dbReference type="InterPro" id="IPR014284">
    <property type="entry name" value="RNA_pol_sigma-70_dom"/>
</dbReference>
<comment type="caution">
    <text evidence="7">The sequence shown here is derived from an EMBL/GenBank/DDBJ whole genome shotgun (WGS) entry which is preliminary data.</text>
</comment>
<name>A0A841HHJ0_9GAMM</name>
<dbReference type="InterPro" id="IPR013249">
    <property type="entry name" value="RNA_pol_sigma70_r4_t2"/>
</dbReference>
<keyword evidence="2" id="KW-0805">Transcription regulation</keyword>
<dbReference type="GO" id="GO:0003677">
    <property type="term" value="F:DNA binding"/>
    <property type="evidence" value="ECO:0007669"/>
    <property type="project" value="InterPro"/>
</dbReference>
<organism evidence="7 8">
    <name type="scientific">Povalibacter uvarum</name>
    <dbReference type="NCBI Taxonomy" id="732238"/>
    <lineage>
        <taxon>Bacteria</taxon>
        <taxon>Pseudomonadati</taxon>
        <taxon>Pseudomonadota</taxon>
        <taxon>Gammaproteobacteria</taxon>
        <taxon>Steroidobacterales</taxon>
        <taxon>Steroidobacteraceae</taxon>
        <taxon>Povalibacter</taxon>
    </lineage>
</organism>
<dbReference type="InterPro" id="IPR013324">
    <property type="entry name" value="RNA_pol_sigma_r3/r4-like"/>
</dbReference>
<dbReference type="SUPFAM" id="SSF88659">
    <property type="entry name" value="Sigma3 and sigma4 domains of RNA polymerase sigma factors"/>
    <property type="match status" value="1"/>
</dbReference>
<dbReference type="Proteomes" id="UP000588068">
    <property type="component" value="Unassembled WGS sequence"/>
</dbReference>
<evidence type="ECO:0000256" key="1">
    <source>
        <dbReference type="ARBA" id="ARBA00010641"/>
    </source>
</evidence>
<feature type="domain" description="RNA polymerase sigma-70 region 2" evidence="5">
    <location>
        <begin position="24"/>
        <end position="88"/>
    </location>
</feature>
<dbReference type="Gene3D" id="1.10.10.10">
    <property type="entry name" value="Winged helix-like DNA-binding domain superfamily/Winged helix DNA-binding domain"/>
    <property type="match status" value="1"/>
</dbReference>
<dbReference type="Pfam" id="PF08281">
    <property type="entry name" value="Sigma70_r4_2"/>
    <property type="match status" value="1"/>
</dbReference>
<feature type="domain" description="RNA polymerase sigma factor 70 region 4 type 2" evidence="6">
    <location>
        <begin position="118"/>
        <end position="169"/>
    </location>
</feature>
<reference evidence="7 8" key="1">
    <citation type="submission" date="2020-08" db="EMBL/GenBank/DDBJ databases">
        <title>Genomic Encyclopedia of Type Strains, Phase IV (KMG-IV): sequencing the most valuable type-strain genomes for metagenomic binning, comparative biology and taxonomic classification.</title>
        <authorList>
            <person name="Goeker M."/>
        </authorList>
    </citation>
    <scope>NUCLEOTIDE SEQUENCE [LARGE SCALE GENOMIC DNA]</scope>
    <source>
        <strain evidence="7 8">DSM 26723</strain>
    </source>
</reference>
<gene>
    <name evidence="7" type="ORF">HNQ60_001092</name>
</gene>
<dbReference type="RefSeq" id="WP_184329987.1">
    <property type="nucleotide sequence ID" value="NZ_JACHHZ010000001.1"/>
</dbReference>
<dbReference type="SUPFAM" id="SSF88946">
    <property type="entry name" value="Sigma2 domain of RNA polymerase sigma factors"/>
    <property type="match status" value="1"/>
</dbReference>
<dbReference type="InterPro" id="IPR013325">
    <property type="entry name" value="RNA_pol_sigma_r2"/>
</dbReference>
<sequence length="189" mass="21361">MQTSGEAGQEAGHGLPGANAVVLEHYAAIRRFLGRRLYLRSSDAEDLTQEVCARFLSAYRGQVLEHPRRYLFAIANHVLADFFARARREVAVDPDSVEDLLSPDASDQAIEHVAIEDDLERFLSQLPRTHRAVLVAHKIEGYSYAEAAQRLRLSELTIEKYLTQARSHLRSCRLACELRFKKAIPRCST</sequence>
<evidence type="ECO:0000313" key="8">
    <source>
        <dbReference type="Proteomes" id="UP000588068"/>
    </source>
</evidence>
<keyword evidence="3" id="KW-0731">Sigma factor</keyword>
<evidence type="ECO:0000256" key="3">
    <source>
        <dbReference type="ARBA" id="ARBA00023082"/>
    </source>
</evidence>
<dbReference type="Pfam" id="PF04542">
    <property type="entry name" value="Sigma70_r2"/>
    <property type="match status" value="1"/>
</dbReference>
<dbReference type="EMBL" id="JACHHZ010000001">
    <property type="protein sequence ID" value="MBB6092246.1"/>
    <property type="molecule type" value="Genomic_DNA"/>
</dbReference>
<evidence type="ECO:0000259" key="5">
    <source>
        <dbReference type="Pfam" id="PF04542"/>
    </source>
</evidence>
<evidence type="ECO:0000256" key="4">
    <source>
        <dbReference type="ARBA" id="ARBA00023163"/>
    </source>
</evidence>
<dbReference type="InterPro" id="IPR007627">
    <property type="entry name" value="RNA_pol_sigma70_r2"/>
</dbReference>
<dbReference type="InterPro" id="IPR039425">
    <property type="entry name" value="RNA_pol_sigma-70-like"/>
</dbReference>
<dbReference type="PANTHER" id="PTHR43133:SF63">
    <property type="entry name" value="RNA POLYMERASE SIGMA FACTOR FECI-RELATED"/>
    <property type="match status" value="1"/>
</dbReference>
<proteinExistence type="inferred from homology"/>
<protein>
    <submittedName>
        <fullName evidence="7">RNA polymerase sigma-70 factor (ECF subfamily)</fullName>
    </submittedName>
</protein>
<dbReference type="PANTHER" id="PTHR43133">
    <property type="entry name" value="RNA POLYMERASE ECF-TYPE SIGMA FACTO"/>
    <property type="match status" value="1"/>
</dbReference>
<dbReference type="CDD" id="cd06171">
    <property type="entry name" value="Sigma70_r4"/>
    <property type="match status" value="1"/>
</dbReference>
<evidence type="ECO:0000256" key="2">
    <source>
        <dbReference type="ARBA" id="ARBA00023015"/>
    </source>
</evidence>
<comment type="similarity">
    <text evidence="1">Belongs to the sigma-70 factor family. ECF subfamily.</text>
</comment>
<keyword evidence="8" id="KW-1185">Reference proteome</keyword>
<accession>A0A841HHJ0</accession>